<name>A0A8C7BLR6_NEOVI</name>
<dbReference type="Proteomes" id="UP000694425">
    <property type="component" value="Unplaced"/>
</dbReference>
<reference evidence="7" key="1">
    <citation type="submission" date="2025-08" db="UniProtKB">
        <authorList>
            <consortium name="Ensembl"/>
        </authorList>
    </citation>
    <scope>IDENTIFICATION</scope>
</reference>
<keyword evidence="8" id="KW-1185">Reference proteome</keyword>
<dbReference type="Ensembl" id="ENSNVIT00000022822.1">
    <property type="protein sequence ID" value="ENSNVIP00000019569.1"/>
    <property type="gene ID" value="ENSNVIG00000015359.1"/>
</dbReference>
<dbReference type="GO" id="GO:0010494">
    <property type="term" value="C:cytoplasmic stress granule"/>
    <property type="evidence" value="ECO:0007669"/>
    <property type="project" value="UniProtKB-SubCell"/>
</dbReference>
<organism evidence="7 8">
    <name type="scientific">Neovison vison</name>
    <name type="common">American mink</name>
    <name type="synonym">Mustela vison</name>
    <dbReference type="NCBI Taxonomy" id="452646"/>
    <lineage>
        <taxon>Eukaryota</taxon>
        <taxon>Metazoa</taxon>
        <taxon>Chordata</taxon>
        <taxon>Craniata</taxon>
        <taxon>Vertebrata</taxon>
        <taxon>Euteleostomi</taxon>
        <taxon>Mammalia</taxon>
        <taxon>Eutheria</taxon>
        <taxon>Laurasiatheria</taxon>
        <taxon>Carnivora</taxon>
        <taxon>Caniformia</taxon>
        <taxon>Musteloidea</taxon>
        <taxon>Mustelidae</taxon>
        <taxon>Mustelinae</taxon>
        <taxon>Neogale</taxon>
    </lineage>
</organism>
<accession>A0A8C7BLR6</accession>
<dbReference type="AlphaFoldDB" id="A0A8C7BLR6"/>
<feature type="region of interest" description="Disordered" evidence="6">
    <location>
        <begin position="1"/>
        <end position="100"/>
    </location>
</feature>
<proteinExistence type="inferred from homology"/>
<keyword evidence="4" id="KW-0963">Cytoplasm</keyword>
<comment type="subcellular location">
    <subcellularLocation>
        <location evidence="2">Cytoplasm</location>
        <location evidence="2">Stress granule</location>
    </subcellularLocation>
    <subcellularLocation>
        <location evidence="1">Nucleus</location>
    </subcellularLocation>
</comment>
<dbReference type="Pfam" id="PF14799">
    <property type="entry name" value="FAM195"/>
    <property type="match status" value="1"/>
</dbReference>
<feature type="compositionally biased region" description="Low complexity" evidence="6">
    <location>
        <begin position="1"/>
        <end position="20"/>
    </location>
</feature>
<evidence type="ECO:0000313" key="7">
    <source>
        <dbReference type="Ensembl" id="ENSNVIP00000019569.1"/>
    </source>
</evidence>
<dbReference type="InterPro" id="IPR029428">
    <property type="entry name" value="MCRIP"/>
</dbReference>
<evidence type="ECO:0000256" key="1">
    <source>
        <dbReference type="ARBA" id="ARBA00004123"/>
    </source>
</evidence>
<sequence>SGLRASALGASASSPHLAPGGVEGGQAGCTRTPPPLWPRGTVAEPEWGGSGPAPGSQELHAADSDAPGDLGRRGQVPLSAKEDPRAAVGHLSPGRRAGRRDRECLAEWHVQPRTPGSHLLLPGPRLVFNRVNGRRPPATSPSLEGTQETYTVAHEENVRFVSEAWQQVEQQLGSGPAGASGPRPVQYVEKTPNPRLQSEPSPALRESPPLPPTLTWALLGSSPTGLGRALEFDLLLSSACCIWVWGRGLWSVLRERH</sequence>
<protein>
    <recommendedName>
        <fullName evidence="9">MAPK regulated corepressor interacting protein 2</fullName>
    </recommendedName>
</protein>
<evidence type="ECO:0000256" key="2">
    <source>
        <dbReference type="ARBA" id="ARBA00004210"/>
    </source>
</evidence>
<evidence type="ECO:0000256" key="4">
    <source>
        <dbReference type="ARBA" id="ARBA00022490"/>
    </source>
</evidence>
<dbReference type="GeneTree" id="ENSGT00940000169160"/>
<comment type="similarity">
    <text evidence="3">Belongs to the MCRIP family.</text>
</comment>
<feature type="region of interest" description="Disordered" evidence="6">
    <location>
        <begin position="170"/>
        <end position="209"/>
    </location>
</feature>
<keyword evidence="5" id="KW-0539">Nucleus</keyword>
<evidence type="ECO:0000256" key="3">
    <source>
        <dbReference type="ARBA" id="ARBA00010821"/>
    </source>
</evidence>
<evidence type="ECO:0000256" key="5">
    <source>
        <dbReference type="ARBA" id="ARBA00023242"/>
    </source>
</evidence>
<dbReference type="GO" id="GO:0005634">
    <property type="term" value="C:nucleus"/>
    <property type="evidence" value="ECO:0007669"/>
    <property type="project" value="UniProtKB-SubCell"/>
</dbReference>
<reference evidence="7" key="2">
    <citation type="submission" date="2025-09" db="UniProtKB">
        <authorList>
            <consortium name="Ensembl"/>
        </authorList>
    </citation>
    <scope>IDENTIFICATION</scope>
</reference>
<evidence type="ECO:0008006" key="9">
    <source>
        <dbReference type="Google" id="ProtNLM"/>
    </source>
</evidence>
<feature type="compositionally biased region" description="Low complexity" evidence="6">
    <location>
        <begin position="173"/>
        <end position="182"/>
    </location>
</feature>
<evidence type="ECO:0000313" key="8">
    <source>
        <dbReference type="Proteomes" id="UP000694425"/>
    </source>
</evidence>
<evidence type="ECO:0000256" key="6">
    <source>
        <dbReference type="SAM" id="MobiDB-lite"/>
    </source>
</evidence>